<dbReference type="AlphaFoldDB" id="A0AA91DG70"/>
<dbReference type="Proteomes" id="UP000077734">
    <property type="component" value="Unassembled WGS sequence"/>
</dbReference>
<dbReference type="EMBL" id="LUUL01000019">
    <property type="protein sequence ID" value="OAI29984.1"/>
    <property type="molecule type" value="Genomic_DNA"/>
</dbReference>
<evidence type="ECO:0000313" key="1">
    <source>
        <dbReference type="EMBL" id="OAI29984.1"/>
    </source>
</evidence>
<proteinExistence type="predicted"/>
<keyword evidence="2" id="KW-1185">Reference proteome</keyword>
<accession>A0AA91DG70</accession>
<protein>
    <submittedName>
        <fullName evidence="1">Uncharacterized protein</fullName>
    </submittedName>
</protein>
<sequence>MTNAMATLQGYRVGIYRPARRRPREYGDPAHALSPRWIPAFAGMTDESLQAFLKGLGYV</sequence>
<reference evidence="1 2" key="1">
    <citation type="submission" date="2016-03" db="EMBL/GenBank/DDBJ databases">
        <authorList>
            <person name="Heylen K."/>
            <person name="De Vos P."/>
            <person name="Vekeman B."/>
        </authorList>
    </citation>
    <scope>NUCLEOTIDE SEQUENCE [LARGE SCALE GENOMIC DNA]</scope>
    <source>
        <strain evidence="1 2">R-49807</strain>
    </source>
</reference>
<organism evidence="1 2">
    <name type="scientific">Methylomonas koyamae</name>
    <dbReference type="NCBI Taxonomy" id="702114"/>
    <lineage>
        <taxon>Bacteria</taxon>
        <taxon>Pseudomonadati</taxon>
        <taxon>Pseudomonadota</taxon>
        <taxon>Gammaproteobacteria</taxon>
        <taxon>Methylococcales</taxon>
        <taxon>Methylococcaceae</taxon>
        <taxon>Methylomonas</taxon>
    </lineage>
</organism>
<name>A0AA91DG70_9GAMM</name>
<comment type="caution">
    <text evidence="1">The sequence shown here is derived from an EMBL/GenBank/DDBJ whole genome shotgun (WGS) entry which is preliminary data.</text>
</comment>
<evidence type="ECO:0000313" key="2">
    <source>
        <dbReference type="Proteomes" id="UP000077734"/>
    </source>
</evidence>
<gene>
    <name evidence="1" type="ORF">A1356_22680</name>
</gene>